<protein>
    <recommendedName>
        <fullName evidence="4">Dockerin domain-containing protein</fullName>
    </recommendedName>
</protein>
<reference evidence="2 3" key="1">
    <citation type="journal article" date="2016" name="Nat. Commun.">
        <title>Thousands of microbial genomes shed light on interconnected biogeochemical processes in an aquifer system.</title>
        <authorList>
            <person name="Anantharaman K."/>
            <person name="Brown C.T."/>
            <person name="Hug L.A."/>
            <person name="Sharon I."/>
            <person name="Castelle C.J."/>
            <person name="Probst A.J."/>
            <person name="Thomas B.C."/>
            <person name="Singh A."/>
            <person name="Wilkins M.J."/>
            <person name="Karaoz U."/>
            <person name="Brodie E.L."/>
            <person name="Williams K.H."/>
            <person name="Hubbard S.S."/>
            <person name="Banfield J.F."/>
        </authorList>
    </citation>
    <scope>NUCLEOTIDE SEQUENCE [LARGE SCALE GENOMIC DNA]</scope>
</reference>
<evidence type="ECO:0008006" key="4">
    <source>
        <dbReference type="Google" id="ProtNLM"/>
    </source>
</evidence>
<evidence type="ECO:0000256" key="1">
    <source>
        <dbReference type="SAM" id="MobiDB-lite"/>
    </source>
</evidence>
<evidence type="ECO:0000313" key="2">
    <source>
        <dbReference type="EMBL" id="OGK26948.1"/>
    </source>
</evidence>
<dbReference type="STRING" id="1802040.A3C28_06365"/>
<feature type="compositionally biased region" description="Low complexity" evidence="1">
    <location>
        <begin position="226"/>
        <end position="272"/>
    </location>
</feature>
<dbReference type="AlphaFoldDB" id="A0A1F7H752"/>
<dbReference type="CDD" id="cd15482">
    <property type="entry name" value="Sialidase_non-viral"/>
    <property type="match status" value="1"/>
</dbReference>
<sequence length="610" mass="67057">MKKIFLMGVAVFFVVLLFVYVYQQSKKSKAQSTSQIKQVKLNLKLAFQGIVKDRLLEDKKLKVKVILVDEPSTVEYPFVVDFSYQKESGTWNSFVEISAVDINKKYKFFIKGPMHIQKRICENVPNADAGANNYQCSTGNISLVEGENNFDFKDVILMTGDLPMQDGIVDSADIAKVRQNLGKSDQELLNVADLNLDRVVDTQDYSLAIDGLLIKTDESFELSALTPTPTYTPTPTLGPSSSPTPTGPTPSLSVTPTPSDTANSPTPTPTTTQQGNWGAPFVVGNGGKFIWTHIDDAGKYHLTWGNQDTLTTWYATCTSSQNCNREQVNTMGGETYYPSFAFDPAGKLYMVWEKKVSTNVYNVYFSKYNGSNWSTPYLISNEPYSELASIGVSDNGKIHVVYQSKQGSAGYIYYTSSSDSGTSWSSSVKIGDGLRPRLIVGPDSVHVVWNGPAPGLGIFYKYLKNNAWSSVITISTGHEDQTPDIALDSSDNVHIVWGKYDTNTASYAKIVGTDVRDLKDNVGGSLGLSLWPKVNVDDTNTVHVVFQGKNTANAAWGIYYLKKTAGGNWSQVQTISQTNNDEQVPAVSVYHSKGILSYTDGTNVIARFLQ</sequence>
<gene>
    <name evidence="2" type="ORF">A3C28_06365</name>
</gene>
<dbReference type="InterPro" id="IPR036278">
    <property type="entry name" value="Sialidase_sf"/>
</dbReference>
<comment type="caution">
    <text evidence="2">The sequence shown here is derived from an EMBL/GenBank/DDBJ whole genome shotgun (WGS) entry which is preliminary data.</text>
</comment>
<dbReference type="SUPFAM" id="SSF89372">
    <property type="entry name" value="Fucose-specific lectin"/>
    <property type="match status" value="1"/>
</dbReference>
<accession>A0A1F7H752</accession>
<dbReference type="Gene3D" id="1.10.1330.10">
    <property type="entry name" value="Dockerin domain"/>
    <property type="match status" value="1"/>
</dbReference>
<dbReference type="GO" id="GO:0000272">
    <property type="term" value="P:polysaccharide catabolic process"/>
    <property type="evidence" value="ECO:0007669"/>
    <property type="project" value="InterPro"/>
</dbReference>
<proteinExistence type="predicted"/>
<name>A0A1F7H752_9BACT</name>
<dbReference type="Proteomes" id="UP000178597">
    <property type="component" value="Unassembled WGS sequence"/>
</dbReference>
<feature type="region of interest" description="Disordered" evidence="1">
    <location>
        <begin position="225"/>
        <end position="278"/>
    </location>
</feature>
<evidence type="ECO:0000313" key="3">
    <source>
        <dbReference type="Proteomes" id="UP000178597"/>
    </source>
</evidence>
<dbReference type="EMBL" id="MFZP01000032">
    <property type="protein sequence ID" value="OGK26948.1"/>
    <property type="molecule type" value="Genomic_DNA"/>
</dbReference>
<organism evidence="2 3">
    <name type="scientific">Candidatus Roizmanbacteria bacterium RIFCSPHIGHO2_02_FULL_39_9</name>
    <dbReference type="NCBI Taxonomy" id="1802040"/>
    <lineage>
        <taxon>Bacteria</taxon>
        <taxon>Candidatus Roizmaniibacteriota</taxon>
    </lineage>
</organism>
<dbReference type="InterPro" id="IPR036439">
    <property type="entry name" value="Dockerin_dom_sf"/>
</dbReference>
<dbReference type="SUPFAM" id="SSF50939">
    <property type="entry name" value="Sialidases"/>
    <property type="match status" value="1"/>
</dbReference>
<dbReference type="Gene3D" id="2.120.10.10">
    <property type="match status" value="1"/>
</dbReference>